<dbReference type="Proteomes" id="UP000034071">
    <property type="component" value="Chromosome"/>
</dbReference>
<evidence type="ECO:0000313" key="2">
    <source>
        <dbReference type="EMBL" id="AKE51764.1"/>
    </source>
</evidence>
<proteinExistence type="predicted"/>
<keyword evidence="1" id="KW-1133">Transmembrane helix</keyword>
<organism evidence="2 3">
    <name type="scientific">Kangiella geojedonensis</name>
    <dbReference type="NCBI Taxonomy" id="914150"/>
    <lineage>
        <taxon>Bacteria</taxon>
        <taxon>Pseudomonadati</taxon>
        <taxon>Pseudomonadota</taxon>
        <taxon>Gammaproteobacteria</taxon>
        <taxon>Kangiellales</taxon>
        <taxon>Kangiellaceae</taxon>
        <taxon>Kangiella</taxon>
    </lineage>
</organism>
<keyword evidence="1" id="KW-0472">Membrane</keyword>
<gene>
    <name evidence="2" type="ORF">TQ33_0791</name>
</gene>
<dbReference type="KEGG" id="kge:TQ33_0791"/>
<reference evidence="2 3" key="1">
    <citation type="submission" date="2015-02" db="EMBL/GenBank/DDBJ databases">
        <title>Complete genome sequence of Kangiella geojedonensis strain YCS-5T.</title>
        <authorList>
            <person name="Kim K.M."/>
        </authorList>
    </citation>
    <scope>NUCLEOTIDE SEQUENCE [LARGE SCALE GENOMIC DNA]</scope>
    <source>
        <strain evidence="2 3">YCS-5</strain>
    </source>
</reference>
<accession>A0A0F6TPX9</accession>
<feature type="transmembrane region" description="Helical" evidence="1">
    <location>
        <begin position="20"/>
        <end position="42"/>
    </location>
</feature>
<dbReference type="OrthoDB" id="6197398at2"/>
<dbReference type="EMBL" id="CP010975">
    <property type="protein sequence ID" value="AKE51764.1"/>
    <property type="molecule type" value="Genomic_DNA"/>
</dbReference>
<name>A0A0F6TPX9_9GAMM</name>
<evidence type="ECO:0000256" key="1">
    <source>
        <dbReference type="SAM" id="Phobius"/>
    </source>
</evidence>
<dbReference type="AlphaFoldDB" id="A0A0F6TPX9"/>
<feature type="transmembrane region" description="Helical" evidence="1">
    <location>
        <begin position="48"/>
        <end position="73"/>
    </location>
</feature>
<sequence length="78" mass="8477">MKPLNFILKAKIQRGWKIVILSFILAAFIGLPLMFLASLIAAGALQTVLGLVSIFIVVAGLVSMMGGFFIVLYDLYQS</sequence>
<dbReference type="STRING" id="914150.TQ33_0791"/>
<keyword evidence="3" id="KW-1185">Reference proteome</keyword>
<dbReference type="HOGENOM" id="CLU_2617285_0_0_6"/>
<protein>
    <submittedName>
        <fullName evidence="2">Uncharacterized protein</fullName>
    </submittedName>
</protein>
<evidence type="ECO:0000313" key="3">
    <source>
        <dbReference type="Proteomes" id="UP000034071"/>
    </source>
</evidence>
<keyword evidence="1" id="KW-0812">Transmembrane</keyword>
<dbReference type="RefSeq" id="WP_046560909.1">
    <property type="nucleotide sequence ID" value="NZ_CP010975.1"/>
</dbReference>